<dbReference type="PANTHER" id="PTHR46429">
    <property type="entry name" value="23S RRNA (GUANOSINE-2'-O-)-METHYLTRANSFERASE RLMB"/>
    <property type="match status" value="1"/>
</dbReference>
<dbReference type="SMART" id="SM00967">
    <property type="entry name" value="SpoU_sub_bind"/>
    <property type="match status" value="1"/>
</dbReference>
<dbReference type="Pfam" id="PF00588">
    <property type="entry name" value="SpoU_methylase"/>
    <property type="match status" value="1"/>
</dbReference>
<protein>
    <submittedName>
        <fullName evidence="6">23S rRNA (Guanosine2251-2'-O)-methyltransferase</fullName>
    </submittedName>
</protein>
<dbReference type="SUPFAM" id="SSF55315">
    <property type="entry name" value="L30e-like"/>
    <property type="match status" value="1"/>
</dbReference>
<dbReference type="STRING" id="137733.SAMN05421767_1574"/>
<evidence type="ECO:0000256" key="4">
    <source>
        <dbReference type="SAM" id="MobiDB-lite"/>
    </source>
</evidence>
<evidence type="ECO:0000313" key="7">
    <source>
        <dbReference type="Proteomes" id="UP000198556"/>
    </source>
</evidence>
<keyword evidence="2 6" id="KW-0489">Methyltransferase</keyword>
<accession>A0A1H9PER1</accession>
<comment type="similarity">
    <text evidence="1">Belongs to the class IV-like SAM-binding methyltransferase superfamily. RNA methyltransferase TrmH family.</text>
</comment>
<name>A0A1H9PER1_9LACT</name>
<feature type="compositionally biased region" description="Basic residues" evidence="4">
    <location>
        <begin position="1"/>
        <end position="24"/>
    </location>
</feature>
<dbReference type="GO" id="GO:0003723">
    <property type="term" value="F:RNA binding"/>
    <property type="evidence" value="ECO:0007669"/>
    <property type="project" value="InterPro"/>
</dbReference>
<reference evidence="6 7" key="1">
    <citation type="submission" date="2016-10" db="EMBL/GenBank/DDBJ databases">
        <authorList>
            <person name="de Groot N.N."/>
        </authorList>
    </citation>
    <scope>NUCLEOTIDE SEQUENCE [LARGE SCALE GENOMIC DNA]</scope>
    <source>
        <strain evidence="6 7">DSM 15827</strain>
    </source>
</reference>
<feature type="region of interest" description="Disordered" evidence="4">
    <location>
        <begin position="1"/>
        <end position="39"/>
    </location>
</feature>
<dbReference type="AlphaFoldDB" id="A0A1H9PER1"/>
<feature type="compositionally biased region" description="Basic and acidic residues" evidence="4">
    <location>
        <begin position="30"/>
        <end position="39"/>
    </location>
</feature>
<dbReference type="Gene3D" id="3.30.1330.30">
    <property type="match status" value="1"/>
</dbReference>
<dbReference type="GO" id="GO:0032259">
    <property type="term" value="P:methylation"/>
    <property type="evidence" value="ECO:0007669"/>
    <property type="project" value="UniProtKB-KW"/>
</dbReference>
<dbReference type="InterPro" id="IPR001537">
    <property type="entry name" value="SpoU_MeTrfase"/>
</dbReference>
<evidence type="ECO:0000259" key="5">
    <source>
        <dbReference type="SMART" id="SM00967"/>
    </source>
</evidence>
<feature type="domain" description="RNA 2-O ribose methyltransferase substrate binding" evidence="5">
    <location>
        <begin position="49"/>
        <end position="124"/>
    </location>
</feature>
<evidence type="ECO:0000313" key="6">
    <source>
        <dbReference type="EMBL" id="SER46746.1"/>
    </source>
</evidence>
<dbReference type="GO" id="GO:0008173">
    <property type="term" value="F:RNA methyltransferase activity"/>
    <property type="evidence" value="ECO:0007669"/>
    <property type="project" value="InterPro"/>
</dbReference>
<gene>
    <name evidence="6" type="ORF">SAMN05421767_1574</name>
</gene>
<dbReference type="GO" id="GO:0005829">
    <property type="term" value="C:cytosol"/>
    <property type="evidence" value="ECO:0007669"/>
    <property type="project" value="TreeGrafter"/>
</dbReference>
<dbReference type="SUPFAM" id="SSF75217">
    <property type="entry name" value="alpha/beta knot"/>
    <property type="match status" value="1"/>
</dbReference>
<dbReference type="RefSeq" id="WP_089747962.1">
    <property type="nucleotide sequence ID" value="NZ_FOGF01000057.1"/>
</dbReference>
<evidence type="ECO:0000256" key="3">
    <source>
        <dbReference type="ARBA" id="ARBA00022679"/>
    </source>
</evidence>
<evidence type="ECO:0000256" key="2">
    <source>
        <dbReference type="ARBA" id="ARBA00022603"/>
    </source>
</evidence>
<keyword evidence="3 6" id="KW-0808">Transferase</keyword>
<dbReference type="Gene3D" id="3.40.1280.10">
    <property type="match status" value="1"/>
</dbReference>
<dbReference type="CDD" id="cd18103">
    <property type="entry name" value="SpoU-like_RlmB"/>
    <property type="match status" value="1"/>
</dbReference>
<dbReference type="NCBIfam" id="TIGR00186">
    <property type="entry name" value="rRNA_methyl_3"/>
    <property type="match status" value="1"/>
</dbReference>
<dbReference type="InterPro" id="IPR004441">
    <property type="entry name" value="rRNA_MeTrfase_TrmH"/>
</dbReference>
<dbReference type="InterPro" id="IPR029064">
    <property type="entry name" value="Ribosomal_eL30-like_sf"/>
</dbReference>
<dbReference type="FunFam" id="3.40.1280.10:FF:000008">
    <property type="entry name" value="Group 3 RNA methyltransferase TrmH"/>
    <property type="match status" value="1"/>
</dbReference>
<dbReference type="InterPro" id="IPR013123">
    <property type="entry name" value="SpoU_subst-bd"/>
</dbReference>
<dbReference type="OrthoDB" id="9794400at2"/>
<dbReference type="PANTHER" id="PTHR46429:SF1">
    <property type="entry name" value="23S RRNA (GUANOSINE-2'-O-)-METHYLTRANSFERASE RLMB"/>
    <property type="match status" value="1"/>
</dbReference>
<dbReference type="GO" id="GO:0006396">
    <property type="term" value="P:RNA processing"/>
    <property type="evidence" value="ECO:0007669"/>
    <property type="project" value="InterPro"/>
</dbReference>
<dbReference type="InterPro" id="IPR029026">
    <property type="entry name" value="tRNA_m1G_MTases_N"/>
</dbReference>
<proteinExistence type="inferred from homology"/>
<evidence type="ECO:0000256" key="1">
    <source>
        <dbReference type="ARBA" id="ARBA00007228"/>
    </source>
</evidence>
<dbReference type="Proteomes" id="UP000198556">
    <property type="component" value="Unassembled WGS sequence"/>
</dbReference>
<dbReference type="EMBL" id="FOGF01000057">
    <property type="protein sequence ID" value="SER46746.1"/>
    <property type="molecule type" value="Genomic_DNA"/>
</dbReference>
<dbReference type="InterPro" id="IPR029028">
    <property type="entry name" value="Alpha/beta_knot_MTases"/>
</dbReference>
<keyword evidence="7" id="KW-1185">Reference proteome</keyword>
<organism evidence="6 7">
    <name type="scientific">Granulicatella balaenopterae</name>
    <dbReference type="NCBI Taxonomy" id="137733"/>
    <lineage>
        <taxon>Bacteria</taxon>
        <taxon>Bacillati</taxon>
        <taxon>Bacillota</taxon>
        <taxon>Bacilli</taxon>
        <taxon>Lactobacillales</taxon>
        <taxon>Carnobacteriaceae</taxon>
        <taxon>Granulicatella</taxon>
    </lineage>
</organism>
<sequence length="289" mass="32457">MSYKPNNKKHYNKSNRQNHKKRATKGFQPKNERFESSEISLHDSEQPDFIYGRHAVLAALEKNQKINKLFVQEALSNPEITTILALAKQNRIQVQNVPKTKLNDLTDNAVHQGVVLSIAAFEYAELDDLFEIAEKREEQPFFMILDGIEDPFNLGSILRSADATGVHGIIIPKRRSVSLTSTVAKTSTGAIEHVPVVRVTNITQTIDELKKRGVWIFGTDMNGTDYRRWKTDCPLAVVIGNEGKGISRLVKDSVDEMVTIPMTGHVQSLNAGVASALMMYEVYRGRHNL</sequence>
<dbReference type="Pfam" id="PF08032">
    <property type="entry name" value="SpoU_sub_bind"/>
    <property type="match status" value="1"/>
</dbReference>